<dbReference type="AlphaFoldDB" id="A0A6C2UKP5"/>
<dbReference type="EMBL" id="CAAHFH010000002">
    <property type="protein sequence ID" value="VGO20810.1"/>
    <property type="molecule type" value="Genomic_DNA"/>
</dbReference>
<organism evidence="2 3">
    <name type="scientific">Pontiella sulfatireligans</name>
    <dbReference type="NCBI Taxonomy" id="2750658"/>
    <lineage>
        <taxon>Bacteria</taxon>
        <taxon>Pseudomonadati</taxon>
        <taxon>Kiritimatiellota</taxon>
        <taxon>Kiritimatiellia</taxon>
        <taxon>Kiritimatiellales</taxon>
        <taxon>Pontiellaceae</taxon>
        <taxon>Pontiella</taxon>
    </lineage>
</organism>
<dbReference type="Proteomes" id="UP000346198">
    <property type="component" value="Unassembled WGS sequence"/>
</dbReference>
<gene>
    <name evidence="2" type="ORF">SCARR_02877</name>
</gene>
<reference evidence="2 3" key="1">
    <citation type="submission" date="2019-04" db="EMBL/GenBank/DDBJ databases">
        <authorList>
            <person name="Van Vliet M D."/>
        </authorList>
    </citation>
    <scope>NUCLEOTIDE SEQUENCE [LARGE SCALE GENOMIC DNA]</scope>
    <source>
        <strain evidence="2 3">F21</strain>
    </source>
</reference>
<name>A0A6C2UKP5_9BACT</name>
<evidence type="ECO:0000313" key="2">
    <source>
        <dbReference type="EMBL" id="VGO20810.1"/>
    </source>
</evidence>
<feature type="signal peptide" evidence="1">
    <location>
        <begin position="1"/>
        <end position="20"/>
    </location>
</feature>
<dbReference type="RefSeq" id="WP_136062322.1">
    <property type="nucleotide sequence ID" value="NZ_CAAHFH010000002.1"/>
</dbReference>
<proteinExistence type="predicted"/>
<protein>
    <submittedName>
        <fullName evidence="2">Uncharacterized protein</fullName>
    </submittedName>
</protein>
<keyword evidence="1" id="KW-0732">Signal</keyword>
<sequence length="276" mass="30193">MNSLRISVLFLLGCCFSADAQCIPLPSFTIYGEVQNFRGVAYSSGDDAVLIAEIDGEEVDRCSVVSGIYPGLNYRLEIPMATSDREGYAQTGDAVELILDYADDRHAVASESGDFPTVGQPGGAVRIQIAVGSDIDDDGFVDEYEELLSPYYESAGKSGAIEDISPNDDFDHDGVSNYDEYIAGTIPVDGSDLLLIRDFYLVGSNTFAIAFMTAPGRSYTLPKTGQLSSNQWEYASFSQSTNSEPSKRFLYAEADQYMTLFIQQETNSAMFRLEVQ</sequence>
<feature type="chain" id="PRO_5025492939" evidence="1">
    <location>
        <begin position="21"/>
        <end position="276"/>
    </location>
</feature>
<evidence type="ECO:0000256" key="1">
    <source>
        <dbReference type="SAM" id="SignalP"/>
    </source>
</evidence>
<evidence type="ECO:0000313" key="3">
    <source>
        <dbReference type="Proteomes" id="UP000346198"/>
    </source>
</evidence>
<accession>A0A6C2UKP5</accession>
<keyword evidence="3" id="KW-1185">Reference proteome</keyword>